<proteinExistence type="predicted"/>
<evidence type="ECO:0000313" key="3">
    <source>
        <dbReference type="Proteomes" id="UP000815325"/>
    </source>
</evidence>
<evidence type="ECO:0000256" key="1">
    <source>
        <dbReference type="ARBA" id="ARBA00004430"/>
    </source>
</evidence>
<comment type="caution">
    <text evidence="2">The sequence shown here is derived from an EMBL/GenBank/DDBJ whole genome shotgun (WGS) entry which is preliminary data.</text>
</comment>
<organism evidence="2 3">
    <name type="scientific">Dunaliella salina</name>
    <name type="common">Green alga</name>
    <name type="synonym">Protococcus salinus</name>
    <dbReference type="NCBI Taxonomy" id="3046"/>
    <lineage>
        <taxon>Eukaryota</taxon>
        <taxon>Viridiplantae</taxon>
        <taxon>Chlorophyta</taxon>
        <taxon>core chlorophytes</taxon>
        <taxon>Chlorophyceae</taxon>
        <taxon>CS clade</taxon>
        <taxon>Chlamydomonadales</taxon>
        <taxon>Dunaliellaceae</taxon>
        <taxon>Dunaliella</taxon>
    </lineage>
</organism>
<accession>A0ABQ7GZB8</accession>
<gene>
    <name evidence="2" type="ORF">DUNSADRAFT_18219</name>
</gene>
<name>A0ABQ7GZB8_DUNSA</name>
<dbReference type="EMBL" id="MU069528">
    <property type="protein sequence ID" value="KAF5839938.1"/>
    <property type="molecule type" value="Genomic_DNA"/>
</dbReference>
<dbReference type="InterPro" id="IPR032675">
    <property type="entry name" value="LRR_dom_sf"/>
</dbReference>
<comment type="subcellular location">
    <subcellularLocation>
        <location evidence="1">Cytoplasm</location>
        <location evidence="1">Cytoskeleton</location>
        <location evidence="1">Cilium axoneme</location>
    </subcellularLocation>
</comment>
<dbReference type="SUPFAM" id="SSF52047">
    <property type="entry name" value="RNI-like"/>
    <property type="match status" value="1"/>
</dbReference>
<dbReference type="Proteomes" id="UP000815325">
    <property type="component" value="Unassembled WGS sequence"/>
</dbReference>
<reference evidence="2" key="1">
    <citation type="submission" date="2017-08" db="EMBL/GenBank/DDBJ databases">
        <authorList>
            <person name="Polle J.E."/>
            <person name="Barry K."/>
            <person name="Cushman J."/>
            <person name="Schmutz J."/>
            <person name="Tran D."/>
            <person name="Hathwaick L.T."/>
            <person name="Yim W.C."/>
            <person name="Jenkins J."/>
            <person name="Mckie-Krisberg Z.M."/>
            <person name="Prochnik S."/>
            <person name="Lindquist E."/>
            <person name="Dockter R.B."/>
            <person name="Adam C."/>
            <person name="Molina H."/>
            <person name="Bunkerborg J."/>
            <person name="Jin E."/>
            <person name="Buchheim M."/>
            <person name="Magnuson J."/>
        </authorList>
    </citation>
    <scope>NUCLEOTIDE SEQUENCE</scope>
    <source>
        <strain evidence="2">CCAP 19/18</strain>
    </source>
</reference>
<evidence type="ECO:0000313" key="2">
    <source>
        <dbReference type="EMBL" id="KAF5839938.1"/>
    </source>
</evidence>
<keyword evidence="3" id="KW-1185">Reference proteome</keyword>
<evidence type="ECO:0008006" key="4">
    <source>
        <dbReference type="Google" id="ProtNLM"/>
    </source>
</evidence>
<protein>
    <recommendedName>
        <fullName evidence="4">F-box domain-containing protein</fullName>
    </recommendedName>
</protein>
<dbReference type="Gene3D" id="3.80.10.10">
    <property type="entry name" value="Ribonuclease Inhibitor"/>
    <property type="match status" value="1"/>
</dbReference>
<sequence length="511" mass="56179">MASLQSLPQELVGHIFAMLPDKDARQSFFATSPIVSRASSVVDQIKAITLAGSWLSQSGGNPLDTVPEGASLRDLTLIFDSPPTSHHLASCVTSTLHARPGLVDGLAKINIIGLEARDLPMLGTVARQCRNSLRTINIVTAGNGGVFDPSTLPWNLVDSFAQLRGLIELHLMMGRSDTGDIWSDMASNCLVEALAVCETIRSLTLSDLRPWYRRAKWMPELVYSLPHLEYLALGGDESRCNMLYFTSWANVGQLADAQASVGSLHIGEIGAYELTGFLFSMFGTTHDRFPSLRSLEIKVLHDRDYEEEYGDIVDVTDGLASWHGRAGNLSISVSDGLDVTEWWLLFFMDKGFRLDTVQSMALTMSNVLEPEDTLGMTTEFDERRARLLAESLPNLQGLSLIHPAIKDHQSFLAGCMALAQNLQSLKRLDIEHRCHSEYELKLLGQMAYALRISAALVERTDALSINLLLGNIGAFSLSQTARGELQHVVDLCFGAHMLTSQTASMVHFRVS</sequence>